<keyword evidence="1" id="KW-0472">Membrane</keyword>
<dbReference type="AlphaFoldDB" id="A0A7R8VQT8"/>
<dbReference type="EMBL" id="OA570176">
    <property type="protein sequence ID" value="CAD7203101.1"/>
    <property type="molecule type" value="Genomic_DNA"/>
</dbReference>
<evidence type="ECO:0000256" key="1">
    <source>
        <dbReference type="SAM" id="Phobius"/>
    </source>
</evidence>
<proteinExistence type="predicted"/>
<accession>A0A7R8VQT8</accession>
<organism evidence="2">
    <name type="scientific">Timema douglasi</name>
    <name type="common">Walking stick</name>
    <dbReference type="NCBI Taxonomy" id="61478"/>
    <lineage>
        <taxon>Eukaryota</taxon>
        <taxon>Metazoa</taxon>
        <taxon>Ecdysozoa</taxon>
        <taxon>Arthropoda</taxon>
        <taxon>Hexapoda</taxon>
        <taxon>Insecta</taxon>
        <taxon>Pterygota</taxon>
        <taxon>Neoptera</taxon>
        <taxon>Polyneoptera</taxon>
        <taxon>Phasmatodea</taxon>
        <taxon>Timematodea</taxon>
        <taxon>Timematoidea</taxon>
        <taxon>Timematidae</taxon>
        <taxon>Timema</taxon>
    </lineage>
</organism>
<protein>
    <submittedName>
        <fullName evidence="2">Uncharacterized protein</fullName>
    </submittedName>
</protein>
<keyword evidence="1" id="KW-0812">Transmembrane</keyword>
<reference evidence="2" key="1">
    <citation type="submission" date="2020-11" db="EMBL/GenBank/DDBJ databases">
        <authorList>
            <person name="Tran Van P."/>
        </authorList>
    </citation>
    <scope>NUCLEOTIDE SEQUENCE</scope>
</reference>
<gene>
    <name evidence="2" type="ORF">TDIB3V08_LOCUS9277</name>
</gene>
<name>A0A7R8VQT8_TIMDO</name>
<evidence type="ECO:0000313" key="2">
    <source>
        <dbReference type="EMBL" id="CAD7203101.1"/>
    </source>
</evidence>
<keyword evidence="1" id="KW-1133">Transmembrane helix</keyword>
<feature type="transmembrane region" description="Helical" evidence="1">
    <location>
        <begin position="103"/>
        <end position="123"/>
    </location>
</feature>
<sequence>MFQINYALICGHGDFRYNHCYVVWFQNKDGLAELEEAYEKATSIMKRLLYTQKGSDTKPRPGIISVINTHNQPQYRENENALVINIKPVAIPVIPPVLLPTGYSFSTAAAAAMAAILSLFFFFSSISLNLSAMYWSTSGPEKSSGKLGYVQLGGGGAPHVEPPVASQRHLAEDGAIGAQEGRLTPVEVALAGTHLARRVRVSEEPLVPLGLAGEAGLGDDGVGGVVHPGLSRGTALAAGVWEVVHLSLEAVEHLRQERSGWSVVVRLELVSLPLWRLHRRRDDLVVDCRSLGAVLVTRQVVDVPRQHRQIGVYAAVGKGSEVPLTVGDENRVASSTGSRAKKWDVGVLSPTAPLMVTEGLGVIPPCWGGLSFRGQLVGPAQEVHDLSEGLLAAHVRALG</sequence>